<feature type="region of interest" description="Disordered" evidence="6">
    <location>
        <begin position="32"/>
        <end position="71"/>
    </location>
</feature>
<feature type="region of interest" description="Disordered" evidence="6">
    <location>
        <begin position="168"/>
        <end position="194"/>
    </location>
</feature>
<dbReference type="EnsemblMetazoa" id="SCAU009763-RA">
    <property type="protein sequence ID" value="SCAU009763-PA"/>
    <property type="gene ID" value="SCAU009763"/>
</dbReference>
<keyword evidence="2 5" id="KW-0238">DNA-binding</keyword>
<dbReference type="Proteomes" id="UP000095300">
    <property type="component" value="Unassembled WGS sequence"/>
</dbReference>
<evidence type="ECO:0000256" key="5">
    <source>
        <dbReference type="PROSITE-ProRule" id="PRU00267"/>
    </source>
</evidence>
<feature type="compositionally biased region" description="Basic residues" evidence="6">
    <location>
        <begin position="896"/>
        <end position="909"/>
    </location>
</feature>
<feature type="compositionally biased region" description="Polar residues" evidence="6">
    <location>
        <begin position="444"/>
        <end position="497"/>
    </location>
</feature>
<dbReference type="GO" id="GO:0005634">
    <property type="term" value="C:nucleus"/>
    <property type="evidence" value="ECO:0007669"/>
    <property type="project" value="UniProtKB-UniRule"/>
</dbReference>
<feature type="compositionally biased region" description="Basic and acidic residues" evidence="6">
    <location>
        <begin position="578"/>
        <end position="589"/>
    </location>
</feature>
<feature type="compositionally biased region" description="Low complexity" evidence="6">
    <location>
        <begin position="864"/>
        <end position="895"/>
    </location>
</feature>
<accession>A0A1I8PNW2</accession>
<dbReference type="PANTHER" id="PTHR10270">
    <property type="entry name" value="SOX TRANSCRIPTION FACTOR"/>
    <property type="match status" value="1"/>
</dbReference>
<dbReference type="GO" id="GO:0001228">
    <property type="term" value="F:DNA-binding transcription activator activity, RNA polymerase II-specific"/>
    <property type="evidence" value="ECO:0007669"/>
    <property type="project" value="TreeGrafter"/>
</dbReference>
<feature type="domain" description="HMG box" evidence="7">
    <location>
        <begin position="319"/>
        <end position="387"/>
    </location>
</feature>
<feature type="region of interest" description="Disordered" evidence="6">
    <location>
        <begin position="201"/>
        <end position="220"/>
    </location>
</feature>
<dbReference type="SMART" id="SM00398">
    <property type="entry name" value="HMG"/>
    <property type="match status" value="1"/>
</dbReference>
<dbReference type="CDD" id="cd22032">
    <property type="entry name" value="HMG-box_SoxF"/>
    <property type="match status" value="1"/>
</dbReference>
<proteinExistence type="predicted"/>
<feature type="compositionally biased region" description="Polar residues" evidence="6">
    <location>
        <begin position="507"/>
        <end position="528"/>
    </location>
</feature>
<feature type="DNA-binding region" description="HMG box" evidence="5">
    <location>
        <begin position="319"/>
        <end position="387"/>
    </location>
</feature>
<keyword evidence="9" id="KW-1185">Reference proteome</keyword>
<feature type="compositionally biased region" description="Low complexity" evidence="6">
    <location>
        <begin position="208"/>
        <end position="218"/>
    </location>
</feature>
<keyword evidence="1" id="KW-0805">Transcription regulation</keyword>
<dbReference type="InterPro" id="IPR009071">
    <property type="entry name" value="HMG_box_dom"/>
</dbReference>
<dbReference type="FunFam" id="1.10.30.10:FF:000008">
    <property type="entry name" value="transcription factor SOX-7"/>
    <property type="match status" value="1"/>
</dbReference>
<dbReference type="InterPro" id="IPR050140">
    <property type="entry name" value="SRY-related_HMG-box_TF-like"/>
</dbReference>
<evidence type="ECO:0000256" key="2">
    <source>
        <dbReference type="ARBA" id="ARBA00023125"/>
    </source>
</evidence>
<evidence type="ECO:0000313" key="9">
    <source>
        <dbReference type="Proteomes" id="UP000095300"/>
    </source>
</evidence>
<sequence length="952" mass="102677">MLVKAMFSSKLLYIKQSQQQQQQQLLQQLSQTTTTTTNTTSIVSKKYNSPINRTPEYQPNSSTGGDLHEQPSLLADGRLSSMHEAASAAASTSNSDIAYQYRHGSEHSSSSLHSPVVVHHSTSRSTPTHSNNNNSYEGGEHMQQEAHVSGAAVSLPLTSQCHNSVIMSHSYMGSTPSPVPAGHQQQQQQLQQQQHLIGTSMPGTMLANNSSSPSSSSNATMLNKYLTHPNMMSIAMSSDTEDYGGHMGIGGGGGGGVGPSVMGPGHQANLMDSPMWAYDYKGELCAANASYLERHKLVNEVKFRAVASNQSKCAKEARIRRPMNAFMVWAKIERKKLADENPDLHNADLSKMLGKKWRSLTPQDRRPYVEEAERLRVIHMTEHPNYKYRPRRRKQSKIRSLQTNGVAKEQNGSAGAQSPNKNAQHANNQVKSSATPPSNSMSSGTFDTNSNQRNSTPQMQIPPTSGAPTNSSASLYEQTLRPNYSPSSLDCYSNPDMTTGGGDNHNDYMNCQPPTSQGHELNSRSGHNFTLEEPSNGVNSTAAYKKSCGRNAALSAAKTPARNRSSGGLGNNAAANKTSKDSQKTKDNDSTIQSHSYPLSATSMSVVAGRGMYVTCTNRGLLDHGHSVKGTFYPPVSSLDEDKHHISSHTNVMSSTAPPPTSNIHLGSMAYASQHAHAHVHQSDLGFSQASVTATGDYLVASNAYNVSPNVTYEDYLRYTSSAAAAAHGAQFAESDYVSATGDSAAANNLDEETLKTLKQSKYPDSNHNYDGYETFNPMVVSTSSGTYYSQLPYSLAGQSFPLQLALPLQQSPLSSGVYGQVAAHNQNQSYLHYNHYSPQLTTQMSHLNEGAGTPPSQLGGGLNMTQTSTNSTTLANSLVQSSASSSSSSAYTPHPHGHHHHHHHHHHPQVYAGAVPNTGAVLGVGEMLLESRRDEEISNILAGVRKTCYSN</sequence>
<dbReference type="GO" id="GO:0000978">
    <property type="term" value="F:RNA polymerase II cis-regulatory region sequence-specific DNA binding"/>
    <property type="evidence" value="ECO:0007669"/>
    <property type="project" value="TreeGrafter"/>
</dbReference>
<feature type="compositionally biased region" description="Polar residues" evidence="6">
    <location>
        <begin position="404"/>
        <end position="431"/>
    </location>
</feature>
<dbReference type="GO" id="GO:0030154">
    <property type="term" value="P:cell differentiation"/>
    <property type="evidence" value="ECO:0007669"/>
    <property type="project" value="TreeGrafter"/>
</dbReference>
<reference evidence="8" key="1">
    <citation type="submission" date="2020-05" db="UniProtKB">
        <authorList>
            <consortium name="EnsemblMetazoa"/>
        </authorList>
    </citation>
    <scope>IDENTIFICATION</scope>
    <source>
        <strain evidence="8">USDA</strain>
    </source>
</reference>
<evidence type="ECO:0000256" key="1">
    <source>
        <dbReference type="ARBA" id="ARBA00023015"/>
    </source>
</evidence>
<feature type="compositionally biased region" description="Low complexity" evidence="6">
    <location>
        <begin position="32"/>
        <end position="41"/>
    </location>
</feature>
<feature type="compositionally biased region" description="Low complexity" evidence="6">
    <location>
        <begin position="432"/>
        <end position="443"/>
    </location>
</feature>
<keyword evidence="4 5" id="KW-0539">Nucleus</keyword>
<feature type="region of interest" description="Disordered" evidence="6">
    <location>
        <begin position="404"/>
        <end position="542"/>
    </location>
</feature>
<dbReference type="VEuPathDB" id="VectorBase:SCAU009763"/>
<dbReference type="PANTHER" id="PTHR10270:SF317">
    <property type="entry name" value="TRANSCRIPTION FACTOR SOX-15-RELATED"/>
    <property type="match status" value="1"/>
</dbReference>
<evidence type="ECO:0000313" key="8">
    <source>
        <dbReference type="EnsemblMetazoa" id="SCAU009763-PA"/>
    </source>
</evidence>
<evidence type="ECO:0000256" key="3">
    <source>
        <dbReference type="ARBA" id="ARBA00023163"/>
    </source>
</evidence>
<protein>
    <recommendedName>
        <fullName evidence="7">HMG box domain-containing protein</fullName>
    </recommendedName>
</protein>
<dbReference type="Gene3D" id="1.10.30.10">
    <property type="entry name" value="High mobility group box domain"/>
    <property type="match status" value="1"/>
</dbReference>
<dbReference type="AlphaFoldDB" id="A0A1I8PNW2"/>
<feature type="region of interest" description="Disordered" evidence="6">
    <location>
        <begin position="102"/>
        <end position="146"/>
    </location>
</feature>
<feature type="compositionally biased region" description="Low complexity" evidence="6">
    <location>
        <begin position="107"/>
        <end position="135"/>
    </location>
</feature>
<gene>
    <name evidence="8" type="primary">106093167</name>
</gene>
<dbReference type="STRING" id="35570.A0A1I8PNW2"/>
<organism evidence="8 9">
    <name type="scientific">Stomoxys calcitrans</name>
    <name type="common">Stable fly</name>
    <name type="synonym">Conops calcitrans</name>
    <dbReference type="NCBI Taxonomy" id="35570"/>
    <lineage>
        <taxon>Eukaryota</taxon>
        <taxon>Metazoa</taxon>
        <taxon>Ecdysozoa</taxon>
        <taxon>Arthropoda</taxon>
        <taxon>Hexapoda</taxon>
        <taxon>Insecta</taxon>
        <taxon>Pterygota</taxon>
        <taxon>Neoptera</taxon>
        <taxon>Endopterygota</taxon>
        <taxon>Diptera</taxon>
        <taxon>Brachycera</taxon>
        <taxon>Muscomorpha</taxon>
        <taxon>Muscoidea</taxon>
        <taxon>Muscidae</taxon>
        <taxon>Stomoxys</taxon>
    </lineage>
</organism>
<name>A0A1I8PNW2_STOCA</name>
<dbReference type="InterPro" id="IPR036910">
    <property type="entry name" value="HMG_box_dom_sf"/>
</dbReference>
<keyword evidence="3" id="KW-0804">Transcription</keyword>
<feature type="region of interest" description="Disordered" evidence="6">
    <location>
        <begin position="846"/>
        <end position="910"/>
    </location>
</feature>
<feature type="compositionally biased region" description="Polar residues" evidence="6">
    <location>
        <begin position="42"/>
        <end position="64"/>
    </location>
</feature>
<feature type="region of interest" description="Disordered" evidence="6">
    <location>
        <begin position="555"/>
        <end position="596"/>
    </location>
</feature>
<evidence type="ECO:0000256" key="6">
    <source>
        <dbReference type="SAM" id="MobiDB-lite"/>
    </source>
</evidence>
<dbReference type="OrthoDB" id="6247875at2759"/>
<dbReference type="Pfam" id="PF00505">
    <property type="entry name" value="HMG_box"/>
    <property type="match status" value="1"/>
</dbReference>
<dbReference type="SUPFAM" id="SSF47095">
    <property type="entry name" value="HMG-box"/>
    <property type="match status" value="1"/>
</dbReference>
<evidence type="ECO:0000259" key="7">
    <source>
        <dbReference type="PROSITE" id="PS50118"/>
    </source>
</evidence>
<dbReference type="PROSITE" id="PS50118">
    <property type="entry name" value="HMG_BOX_2"/>
    <property type="match status" value="1"/>
</dbReference>
<feature type="compositionally biased region" description="Low complexity" evidence="6">
    <location>
        <begin position="183"/>
        <end position="194"/>
    </location>
</feature>
<evidence type="ECO:0000256" key="4">
    <source>
        <dbReference type="ARBA" id="ARBA00023242"/>
    </source>
</evidence>